<dbReference type="EMBL" id="JASPKY010000874">
    <property type="protein sequence ID" value="KAK9680744.1"/>
    <property type="molecule type" value="Genomic_DNA"/>
</dbReference>
<sequence>MNNPSPWNTRVIHPLRKPNKNPLDNSGWRPVALSSAVGKLLEKVVARCLEWFVETQDMLHIHQWGFIKGQGTAETIAYVVAS</sequence>
<evidence type="ECO:0000313" key="3">
    <source>
        <dbReference type="Proteomes" id="UP001458880"/>
    </source>
</evidence>
<keyword evidence="3" id="KW-1185">Reference proteome</keyword>
<evidence type="ECO:0000256" key="1">
    <source>
        <dbReference type="SAM" id="MobiDB-lite"/>
    </source>
</evidence>
<organism evidence="2 3">
    <name type="scientific">Popillia japonica</name>
    <name type="common">Japanese beetle</name>
    <dbReference type="NCBI Taxonomy" id="7064"/>
    <lineage>
        <taxon>Eukaryota</taxon>
        <taxon>Metazoa</taxon>
        <taxon>Ecdysozoa</taxon>
        <taxon>Arthropoda</taxon>
        <taxon>Hexapoda</taxon>
        <taxon>Insecta</taxon>
        <taxon>Pterygota</taxon>
        <taxon>Neoptera</taxon>
        <taxon>Endopterygota</taxon>
        <taxon>Coleoptera</taxon>
        <taxon>Polyphaga</taxon>
        <taxon>Scarabaeiformia</taxon>
        <taxon>Scarabaeidae</taxon>
        <taxon>Rutelinae</taxon>
        <taxon>Popillia</taxon>
    </lineage>
</organism>
<comment type="caution">
    <text evidence="2">The sequence shown here is derived from an EMBL/GenBank/DDBJ whole genome shotgun (WGS) entry which is preliminary data.</text>
</comment>
<dbReference type="AlphaFoldDB" id="A0AAW1HVG2"/>
<reference evidence="2 3" key="1">
    <citation type="journal article" date="2024" name="BMC Genomics">
        <title>De novo assembly and annotation of Popillia japonica's genome with initial clues to its potential as an invasive pest.</title>
        <authorList>
            <person name="Cucini C."/>
            <person name="Boschi S."/>
            <person name="Funari R."/>
            <person name="Cardaioli E."/>
            <person name="Iannotti N."/>
            <person name="Marturano G."/>
            <person name="Paoli F."/>
            <person name="Bruttini M."/>
            <person name="Carapelli A."/>
            <person name="Frati F."/>
            <person name="Nardi F."/>
        </authorList>
    </citation>
    <scope>NUCLEOTIDE SEQUENCE [LARGE SCALE GENOMIC DNA]</scope>
    <source>
        <strain evidence="2">DMR45628</strain>
    </source>
</reference>
<evidence type="ECO:0008006" key="4">
    <source>
        <dbReference type="Google" id="ProtNLM"/>
    </source>
</evidence>
<accession>A0AAW1HVG2</accession>
<gene>
    <name evidence="2" type="ORF">QE152_g38850</name>
</gene>
<proteinExistence type="predicted"/>
<dbReference type="Proteomes" id="UP001458880">
    <property type="component" value="Unassembled WGS sequence"/>
</dbReference>
<name>A0AAW1HVG2_POPJA</name>
<evidence type="ECO:0000313" key="2">
    <source>
        <dbReference type="EMBL" id="KAK9680744.1"/>
    </source>
</evidence>
<protein>
    <recommendedName>
        <fullName evidence="4">Reverse transcriptase domain-containing protein</fullName>
    </recommendedName>
</protein>
<feature type="region of interest" description="Disordered" evidence="1">
    <location>
        <begin position="1"/>
        <end position="23"/>
    </location>
</feature>